<proteinExistence type="predicted"/>
<organism evidence="2 3">
    <name type="scientific">Candidatus Methanocrinis natronophilus</name>
    <dbReference type="NCBI Taxonomy" id="3033396"/>
    <lineage>
        <taxon>Archaea</taxon>
        <taxon>Methanobacteriati</taxon>
        <taxon>Methanobacteriota</taxon>
        <taxon>Stenosarchaea group</taxon>
        <taxon>Methanomicrobia</taxon>
        <taxon>Methanotrichales</taxon>
        <taxon>Methanotrichaceae</taxon>
        <taxon>Methanocrinis</taxon>
    </lineage>
</organism>
<evidence type="ECO:0000313" key="3">
    <source>
        <dbReference type="Proteomes" id="UP001220010"/>
    </source>
</evidence>
<protein>
    <recommendedName>
        <fullName evidence="4">Resolvase/invertase-type recombinase catalytic domain-containing protein</fullName>
    </recommendedName>
</protein>
<gene>
    <name evidence="2" type="ORF">P0O15_03480</name>
</gene>
<dbReference type="RefSeq" id="WP_316965990.1">
    <property type="nucleotide sequence ID" value="NZ_JARFPK010000009.1"/>
</dbReference>
<comment type="caution">
    <text evidence="2">The sequence shown here is derived from an EMBL/GenBank/DDBJ whole genome shotgun (WGS) entry which is preliminary data.</text>
</comment>
<name>A0ABT5X6B7_9EURY</name>
<sequence length="114" mass="12517">MDGFSLAVYIRVSAEGEPTELMSGGGGRAYFTNMSADLENIFELNLRSSIIGYSRIWRIEYDVEEGSLTPHSLIGAEIKLVCLAALISITAFGGHQSNRPGPPRQWPPKYPNNT</sequence>
<keyword evidence="3" id="KW-1185">Reference proteome</keyword>
<dbReference type="Proteomes" id="UP001220010">
    <property type="component" value="Unassembled WGS sequence"/>
</dbReference>
<accession>A0ABT5X6B7</accession>
<feature type="region of interest" description="Disordered" evidence="1">
    <location>
        <begin position="93"/>
        <end position="114"/>
    </location>
</feature>
<dbReference type="EMBL" id="JARFPK010000009">
    <property type="protein sequence ID" value="MDF0590235.1"/>
    <property type="molecule type" value="Genomic_DNA"/>
</dbReference>
<reference evidence="2 3" key="1">
    <citation type="submission" date="2023-03" db="EMBL/GenBank/DDBJ databases">
        <title>WGS of Methanotrichaceae archaeon Mx.</title>
        <authorList>
            <person name="Sorokin D.Y."/>
            <person name="Merkel A.Y."/>
        </authorList>
    </citation>
    <scope>NUCLEOTIDE SEQUENCE [LARGE SCALE GENOMIC DNA]</scope>
    <source>
        <strain evidence="2 3">Mx</strain>
    </source>
</reference>
<evidence type="ECO:0000313" key="2">
    <source>
        <dbReference type="EMBL" id="MDF0590235.1"/>
    </source>
</evidence>
<evidence type="ECO:0008006" key="4">
    <source>
        <dbReference type="Google" id="ProtNLM"/>
    </source>
</evidence>
<evidence type="ECO:0000256" key="1">
    <source>
        <dbReference type="SAM" id="MobiDB-lite"/>
    </source>
</evidence>
<feature type="compositionally biased region" description="Pro residues" evidence="1">
    <location>
        <begin position="100"/>
        <end position="114"/>
    </location>
</feature>